<gene>
    <name evidence="3" type="ORF">COLO4_05463</name>
</gene>
<organism evidence="3 4">
    <name type="scientific">Corchorus olitorius</name>
    <dbReference type="NCBI Taxonomy" id="93759"/>
    <lineage>
        <taxon>Eukaryota</taxon>
        <taxon>Viridiplantae</taxon>
        <taxon>Streptophyta</taxon>
        <taxon>Embryophyta</taxon>
        <taxon>Tracheophyta</taxon>
        <taxon>Spermatophyta</taxon>
        <taxon>Magnoliopsida</taxon>
        <taxon>eudicotyledons</taxon>
        <taxon>Gunneridae</taxon>
        <taxon>Pentapetalae</taxon>
        <taxon>rosids</taxon>
        <taxon>malvids</taxon>
        <taxon>Malvales</taxon>
        <taxon>Malvaceae</taxon>
        <taxon>Grewioideae</taxon>
        <taxon>Apeibeae</taxon>
        <taxon>Corchorus</taxon>
    </lineage>
</organism>
<evidence type="ECO:0000313" key="4">
    <source>
        <dbReference type="Proteomes" id="UP000187203"/>
    </source>
</evidence>
<evidence type="ECO:0000256" key="1">
    <source>
        <dbReference type="ARBA" id="ARBA00005536"/>
    </source>
</evidence>
<dbReference type="Pfam" id="PF03398">
    <property type="entry name" value="Ist1"/>
    <property type="match status" value="1"/>
</dbReference>
<proteinExistence type="inferred from homology"/>
<dbReference type="STRING" id="93759.A0A1R3KQT4"/>
<dbReference type="AlphaFoldDB" id="A0A1R3KQT4"/>
<name>A0A1R3KQT4_9ROSI</name>
<protein>
    <submittedName>
        <fullName evidence="3">Uncharacterized protein</fullName>
    </submittedName>
</protein>
<comment type="similarity">
    <text evidence="1">Belongs to the IST1 family.</text>
</comment>
<dbReference type="OrthoDB" id="29853at2759"/>
<dbReference type="FunFam" id="1.20.1260.60:FF:000002">
    <property type="entry name" value="Vacuolar protein sorting-associated protein IST1"/>
    <property type="match status" value="1"/>
</dbReference>
<dbReference type="Gene3D" id="1.20.1260.60">
    <property type="entry name" value="Vacuolar protein sorting-associated protein Ist1"/>
    <property type="match status" value="1"/>
</dbReference>
<dbReference type="InterPro" id="IPR005061">
    <property type="entry name" value="Ist1"/>
</dbReference>
<feature type="region of interest" description="Disordered" evidence="2">
    <location>
        <begin position="231"/>
        <end position="252"/>
    </location>
</feature>
<reference evidence="4" key="1">
    <citation type="submission" date="2013-09" db="EMBL/GenBank/DDBJ databases">
        <title>Corchorus olitorius genome sequencing.</title>
        <authorList>
            <person name="Alam M."/>
            <person name="Haque M.S."/>
            <person name="Islam M.S."/>
            <person name="Emdad E.M."/>
            <person name="Islam M.M."/>
            <person name="Ahmed B."/>
            <person name="Halim A."/>
            <person name="Hossen Q.M.M."/>
            <person name="Hossain M.Z."/>
            <person name="Ahmed R."/>
            <person name="Khan M.M."/>
            <person name="Islam R."/>
            <person name="Rashid M.M."/>
            <person name="Khan S.A."/>
            <person name="Rahman M.S."/>
            <person name="Alam M."/>
            <person name="Yahiya A.S."/>
            <person name="Khan M.S."/>
            <person name="Azam M.S."/>
            <person name="Haque T."/>
            <person name="Lashkar M.Z.H."/>
            <person name="Akhand A.I."/>
            <person name="Morshed G."/>
            <person name="Roy S."/>
            <person name="Uddin K.S."/>
            <person name="Rabeya T."/>
            <person name="Hossain A.S."/>
            <person name="Chowdhury A."/>
            <person name="Snigdha A.R."/>
            <person name="Mortoza M.S."/>
            <person name="Matin S.A."/>
            <person name="Hoque S.M.E."/>
            <person name="Islam M.K."/>
            <person name="Roy D.K."/>
            <person name="Haider R."/>
            <person name="Moosa M.M."/>
            <person name="Elias S.M."/>
            <person name="Hasan A.M."/>
            <person name="Jahan S."/>
            <person name="Shafiuddin M."/>
            <person name="Mahmood N."/>
            <person name="Shommy N.S."/>
        </authorList>
    </citation>
    <scope>NUCLEOTIDE SEQUENCE [LARGE SCALE GENOMIC DNA]</scope>
    <source>
        <strain evidence="4">cv. O-4</strain>
    </source>
</reference>
<dbReference type="GO" id="GO:0015031">
    <property type="term" value="P:protein transport"/>
    <property type="evidence" value="ECO:0007669"/>
    <property type="project" value="InterPro"/>
</dbReference>
<comment type="caution">
    <text evidence="3">The sequence shown here is derived from an EMBL/GenBank/DDBJ whole genome shotgun (WGS) entry which is preliminary data.</text>
</comment>
<dbReference type="Proteomes" id="UP000187203">
    <property type="component" value="Unassembled WGS sequence"/>
</dbReference>
<sequence>MGKKLDALLGRNFKSTKFKNYVNLAISRIAFLEKQHRVRCQQARSDVLQLLNLGHNDRALFRVEHVIREQNILDGYVMMENYFNLLMERIVVLQNNKKCPDELKEAITSLIFAASRCGELPELEKIRGLLASRYGKELETRAVELRNNCGVNPKIVKKLSTRRPNLDCKLKMLKEVAPMHNISNLFEGGSSRISHNKMDVQNEAEAAEAARAAVQLAINPDQLNATEILSTKQEGEQISDNKNSSHQKGSEERYKMTELEKLLQSSGKSNIVNAYKYNNDSAEKSGVNRPNFGRKPVSVRTRRAFRMRSM</sequence>
<feature type="compositionally biased region" description="Polar residues" evidence="2">
    <location>
        <begin position="231"/>
        <end position="247"/>
    </location>
</feature>
<keyword evidence="4" id="KW-1185">Reference proteome</keyword>
<evidence type="ECO:0000313" key="3">
    <source>
        <dbReference type="EMBL" id="OMP09445.1"/>
    </source>
</evidence>
<dbReference type="PANTHER" id="PTHR12161">
    <property type="entry name" value="IST1 FAMILY MEMBER"/>
    <property type="match status" value="1"/>
</dbReference>
<dbReference type="InterPro" id="IPR042277">
    <property type="entry name" value="IST1-like"/>
</dbReference>
<dbReference type="EMBL" id="AWUE01012361">
    <property type="protein sequence ID" value="OMP09445.1"/>
    <property type="molecule type" value="Genomic_DNA"/>
</dbReference>
<dbReference type="PANTHER" id="PTHR12161:SF59">
    <property type="entry name" value="IST1-LIKE PROTEIN"/>
    <property type="match status" value="1"/>
</dbReference>
<accession>A0A1R3KQT4</accession>
<evidence type="ECO:0000256" key="2">
    <source>
        <dbReference type="SAM" id="MobiDB-lite"/>
    </source>
</evidence>